<dbReference type="PROSITE" id="PS00070">
    <property type="entry name" value="ALDEHYDE_DEHYDR_CYS"/>
    <property type="match status" value="1"/>
</dbReference>
<proteinExistence type="inferred from homology"/>
<organism evidence="5 6">
    <name type="scientific">Scopulibacillus cellulosilyticus</name>
    <dbReference type="NCBI Taxonomy" id="2665665"/>
    <lineage>
        <taxon>Bacteria</taxon>
        <taxon>Bacillati</taxon>
        <taxon>Bacillota</taxon>
        <taxon>Bacilli</taxon>
        <taxon>Bacillales</taxon>
        <taxon>Sporolactobacillaceae</taxon>
        <taxon>Scopulibacillus</taxon>
    </lineage>
</organism>
<evidence type="ECO:0000256" key="1">
    <source>
        <dbReference type="ARBA" id="ARBA00023002"/>
    </source>
</evidence>
<dbReference type="InterPro" id="IPR029510">
    <property type="entry name" value="Ald_DH_CS_GLU"/>
</dbReference>
<dbReference type="RefSeq" id="WP_380969420.1">
    <property type="nucleotide sequence ID" value="NZ_JBHTCO010000043.1"/>
</dbReference>
<evidence type="ECO:0000256" key="3">
    <source>
        <dbReference type="RuleBase" id="RU003345"/>
    </source>
</evidence>
<keyword evidence="6" id="KW-1185">Reference proteome</keyword>
<comment type="caution">
    <text evidence="5">The sequence shown here is derived from an EMBL/GenBank/DDBJ whole genome shotgun (WGS) entry which is preliminary data.</text>
</comment>
<feature type="active site" evidence="2">
    <location>
        <position position="251"/>
    </location>
</feature>
<dbReference type="InterPro" id="IPR016163">
    <property type="entry name" value="Ald_DH_C"/>
</dbReference>
<dbReference type="InterPro" id="IPR016160">
    <property type="entry name" value="Ald_DH_CS_CYS"/>
</dbReference>
<dbReference type="PANTHER" id="PTHR43353">
    <property type="entry name" value="SUCCINATE-SEMIALDEHYDE DEHYDROGENASE, MITOCHONDRIAL"/>
    <property type="match status" value="1"/>
</dbReference>
<accession>A0ABW2Q2D5</accession>
<dbReference type="InterPro" id="IPR016162">
    <property type="entry name" value="Ald_DH_N"/>
</dbReference>
<evidence type="ECO:0000256" key="2">
    <source>
        <dbReference type="PROSITE-ProRule" id="PRU10007"/>
    </source>
</evidence>
<dbReference type="Gene3D" id="3.40.605.10">
    <property type="entry name" value="Aldehyde Dehydrogenase, Chain A, domain 1"/>
    <property type="match status" value="1"/>
</dbReference>
<sequence>MIEVFPEISGRFLINGEWHKAKEVKQVINPAKLDEVVGEVAVCSETDVTQAIDAAANAFKTWSRTSVSERAERMKKASEKLKPVVEENVSLFVRENGKTLVEAKKDLLRCVEVMSKMADTLIEWWKPVNVGEASQTVQVRRRPRGVTAVISPWNSPMILTFKRAIPAILAGNTVVIKPATNCPLTVLTCLKIVADSLPEGVVNIVTGSGSKIGEVLCTDPRIRAIAFTGSTETGKTIMSQSAGTVKKLFMELGGNDPALILPDAELGKTDIQRIRAGVLRASGQVCSAIKRIYVHETRYNEFVEKLTREFGRVVVGNGIHPDATMGPMNNKAQFDFVKDLIERTKKSGANVAELGQKMDLDSWDKGYFMLPSIASNIDHDHELVSIEQFGPVIPVVAYSDIEEAIEMANDTQYGLRASVWTQDKAKAVEIADRLEAGAVFHNNHTIFQDLRLDFPGIKESGFSRETQWGSLELFTDSYGFAD</sequence>
<evidence type="ECO:0000313" key="5">
    <source>
        <dbReference type="EMBL" id="MFC7395167.1"/>
    </source>
</evidence>
<comment type="similarity">
    <text evidence="3">Belongs to the aldehyde dehydrogenase family.</text>
</comment>
<name>A0ABW2Q2D5_9BACL</name>
<feature type="domain" description="Aldehyde dehydrogenase" evidence="4">
    <location>
        <begin position="22"/>
        <end position="475"/>
    </location>
</feature>
<protein>
    <submittedName>
        <fullName evidence="5">Aldehyde dehydrogenase family protein</fullName>
    </submittedName>
</protein>
<dbReference type="InterPro" id="IPR016161">
    <property type="entry name" value="Ald_DH/histidinol_DH"/>
</dbReference>
<dbReference type="PROSITE" id="PS00687">
    <property type="entry name" value="ALDEHYDE_DEHYDR_GLU"/>
    <property type="match status" value="1"/>
</dbReference>
<reference evidence="6" key="1">
    <citation type="journal article" date="2019" name="Int. J. Syst. Evol. Microbiol.">
        <title>The Global Catalogue of Microorganisms (GCM) 10K type strain sequencing project: providing services to taxonomists for standard genome sequencing and annotation.</title>
        <authorList>
            <consortium name="The Broad Institute Genomics Platform"/>
            <consortium name="The Broad Institute Genome Sequencing Center for Infectious Disease"/>
            <person name="Wu L."/>
            <person name="Ma J."/>
        </authorList>
    </citation>
    <scope>NUCLEOTIDE SEQUENCE [LARGE SCALE GENOMIC DNA]</scope>
    <source>
        <strain evidence="6">CGMCC 1.16305</strain>
    </source>
</reference>
<dbReference type="SUPFAM" id="SSF53720">
    <property type="entry name" value="ALDH-like"/>
    <property type="match status" value="1"/>
</dbReference>
<dbReference type="InterPro" id="IPR015590">
    <property type="entry name" value="Aldehyde_DH_dom"/>
</dbReference>
<evidence type="ECO:0000313" key="6">
    <source>
        <dbReference type="Proteomes" id="UP001596505"/>
    </source>
</evidence>
<gene>
    <name evidence="5" type="ORF">ACFQRG_19855</name>
</gene>
<dbReference type="Proteomes" id="UP001596505">
    <property type="component" value="Unassembled WGS sequence"/>
</dbReference>
<dbReference type="Pfam" id="PF00171">
    <property type="entry name" value="Aldedh"/>
    <property type="match status" value="1"/>
</dbReference>
<dbReference type="EMBL" id="JBHTCO010000043">
    <property type="protein sequence ID" value="MFC7395167.1"/>
    <property type="molecule type" value="Genomic_DNA"/>
</dbReference>
<evidence type="ECO:0000259" key="4">
    <source>
        <dbReference type="Pfam" id="PF00171"/>
    </source>
</evidence>
<dbReference type="Gene3D" id="3.40.309.10">
    <property type="entry name" value="Aldehyde Dehydrogenase, Chain A, domain 2"/>
    <property type="match status" value="1"/>
</dbReference>
<dbReference type="PANTHER" id="PTHR43353:SF5">
    <property type="entry name" value="SUCCINATE-SEMIALDEHYDE DEHYDROGENASE, MITOCHONDRIAL"/>
    <property type="match status" value="1"/>
</dbReference>
<keyword evidence="1 3" id="KW-0560">Oxidoreductase</keyword>
<dbReference type="InterPro" id="IPR050740">
    <property type="entry name" value="Aldehyde_DH_Superfamily"/>
</dbReference>